<evidence type="ECO:0000256" key="5">
    <source>
        <dbReference type="ARBA" id="ARBA00022741"/>
    </source>
</evidence>
<dbReference type="EMBL" id="FNSN01000003">
    <property type="protein sequence ID" value="SEB51659.1"/>
    <property type="molecule type" value="Genomic_DNA"/>
</dbReference>
<dbReference type="Proteomes" id="UP000182652">
    <property type="component" value="Unassembled WGS sequence"/>
</dbReference>
<evidence type="ECO:0000313" key="14">
    <source>
        <dbReference type="EMBL" id="SEB51659.1"/>
    </source>
</evidence>
<reference evidence="14 15" key="1">
    <citation type="submission" date="2016-10" db="EMBL/GenBank/DDBJ databases">
        <authorList>
            <person name="de Groot N.N."/>
        </authorList>
    </citation>
    <scope>NUCLEOTIDE SEQUENCE [LARGE SCALE GENOMIC DNA]</scope>
    <source>
        <strain evidence="14 15">DSM 10495</strain>
    </source>
</reference>
<protein>
    <recommendedName>
        <fullName evidence="1">non-specific serine/threonine protein kinase</fullName>
        <ecNumber evidence="1">2.7.11.1</ecNumber>
    </recommendedName>
</protein>
<dbReference type="PROSITE" id="PS50011">
    <property type="entry name" value="PROTEIN_KINASE_DOM"/>
    <property type="match status" value="1"/>
</dbReference>
<keyword evidence="11" id="KW-0472">Membrane</keyword>
<keyword evidence="7" id="KW-0067">ATP-binding</keyword>
<name>A0A1H4JZC3_9MICC</name>
<keyword evidence="3" id="KW-0808">Transferase</keyword>
<dbReference type="PANTHER" id="PTHR43289:SF6">
    <property type="entry name" value="SERINE_THREONINE-PROTEIN KINASE NEKL-3"/>
    <property type="match status" value="1"/>
</dbReference>
<dbReference type="PANTHER" id="PTHR43289">
    <property type="entry name" value="MITOGEN-ACTIVATED PROTEIN KINASE KINASE KINASE 20-RELATED"/>
    <property type="match status" value="1"/>
</dbReference>
<evidence type="ECO:0000313" key="15">
    <source>
        <dbReference type="Proteomes" id="UP000182652"/>
    </source>
</evidence>
<keyword evidence="5" id="KW-0547">Nucleotide-binding</keyword>
<keyword evidence="11" id="KW-1133">Transmembrane helix</keyword>
<dbReference type="CDD" id="cd14014">
    <property type="entry name" value="STKc_PknB_like"/>
    <property type="match status" value="1"/>
</dbReference>
<dbReference type="InterPro" id="IPR008271">
    <property type="entry name" value="Ser/Thr_kinase_AS"/>
</dbReference>
<evidence type="ECO:0000256" key="9">
    <source>
        <dbReference type="ARBA" id="ARBA00048679"/>
    </source>
</evidence>
<dbReference type="NCBIfam" id="NF033483">
    <property type="entry name" value="PknB_PASTA_kin"/>
    <property type="match status" value="1"/>
</dbReference>
<dbReference type="Gene3D" id="3.30.200.20">
    <property type="entry name" value="Phosphorylase Kinase, domain 1"/>
    <property type="match status" value="1"/>
</dbReference>
<dbReference type="SMART" id="SM00740">
    <property type="entry name" value="PASTA"/>
    <property type="match status" value="3"/>
</dbReference>
<keyword evidence="15" id="KW-1185">Reference proteome</keyword>
<evidence type="ECO:0000256" key="2">
    <source>
        <dbReference type="ARBA" id="ARBA00022527"/>
    </source>
</evidence>
<comment type="catalytic activity">
    <reaction evidence="8">
        <text>L-threonyl-[protein] + ATP = O-phospho-L-threonyl-[protein] + ADP + H(+)</text>
        <dbReference type="Rhea" id="RHEA:46608"/>
        <dbReference type="Rhea" id="RHEA-COMP:11060"/>
        <dbReference type="Rhea" id="RHEA-COMP:11605"/>
        <dbReference type="ChEBI" id="CHEBI:15378"/>
        <dbReference type="ChEBI" id="CHEBI:30013"/>
        <dbReference type="ChEBI" id="CHEBI:30616"/>
        <dbReference type="ChEBI" id="CHEBI:61977"/>
        <dbReference type="ChEBI" id="CHEBI:456216"/>
        <dbReference type="EC" id="2.7.11.1"/>
    </reaction>
</comment>
<feature type="domain" description="PASTA" evidence="13">
    <location>
        <begin position="403"/>
        <end position="469"/>
    </location>
</feature>
<evidence type="ECO:0000256" key="11">
    <source>
        <dbReference type="SAM" id="Phobius"/>
    </source>
</evidence>
<evidence type="ECO:0000259" key="13">
    <source>
        <dbReference type="PROSITE" id="PS51178"/>
    </source>
</evidence>
<dbReference type="EC" id="2.7.11.1" evidence="1"/>
<dbReference type="SUPFAM" id="SSF56112">
    <property type="entry name" value="Protein kinase-like (PK-like)"/>
    <property type="match status" value="1"/>
</dbReference>
<dbReference type="Gene3D" id="3.30.10.20">
    <property type="match status" value="3"/>
</dbReference>
<evidence type="ECO:0000256" key="6">
    <source>
        <dbReference type="ARBA" id="ARBA00022777"/>
    </source>
</evidence>
<organism evidence="14 15">
    <name type="scientific">Arthrobacter woluwensis</name>
    <dbReference type="NCBI Taxonomy" id="156980"/>
    <lineage>
        <taxon>Bacteria</taxon>
        <taxon>Bacillati</taxon>
        <taxon>Actinomycetota</taxon>
        <taxon>Actinomycetes</taxon>
        <taxon>Micrococcales</taxon>
        <taxon>Micrococcaceae</taxon>
        <taxon>Arthrobacter</taxon>
    </lineage>
</organism>
<dbReference type="AlphaFoldDB" id="A0A1H4JZC3"/>
<sequence length="629" mass="65914">MADVYRGTDLRLGRDVAVKILRADLARDPQFLARFRREAQSVAGLNHVSIVAVYDSGEEIQGDGVDGVKAPYIVMEIVQGETLKGLLKAGEVSVDQAVEYTLGVLAALEYSHKAGIVHRDIKPGNVMVRSDSGRVKVMDFGIARAVTDSSATMTQTQAVVGTAQYLSPEQALGETVDARSDLYSAGCLLYELLTGKPPFQGDSPVSVAYQHVQGIAVPPSKLNPDVSGALDSVVAKAMRKRREDRFPDAAAFRRALRAALGGVAVHDAPQDSTAANLVAVPADALTAAVEQQTTARHRAAGGAAGESTTALAQVPEHGAGHGAEAAADVTPAPYGTAEDALTLTQDQLRVLLPEIRNLPEVQQAQRKHRRHRRGLMVTIWIFVLMVLGGAGFGIYSWLTRPIPVEMVAVPAVAQLTESAAMQKLYDARLQPKVTHVASATVPEGTAIETDPREGEMIEVNKDVKLVVSAGPTAVQIPDKLQGQSEAAVRDILRAAGLKSTPVTSFADSATVPANQVIATKPASGQTVPVNGAVQIIVSTGKVEVPELRGQTVDQATTVLEGLGLQVGVEEKDNAVVPEGQVTGQSVAAKDRIDQGGTVVLTVARKPTPPPTPSSTPSATPSGKPTADGG</sequence>
<dbReference type="PROSITE" id="PS00108">
    <property type="entry name" value="PROTEIN_KINASE_ST"/>
    <property type="match status" value="1"/>
</dbReference>
<comment type="catalytic activity">
    <reaction evidence="9">
        <text>L-seryl-[protein] + ATP = O-phospho-L-seryl-[protein] + ADP + H(+)</text>
        <dbReference type="Rhea" id="RHEA:17989"/>
        <dbReference type="Rhea" id="RHEA-COMP:9863"/>
        <dbReference type="Rhea" id="RHEA-COMP:11604"/>
        <dbReference type="ChEBI" id="CHEBI:15378"/>
        <dbReference type="ChEBI" id="CHEBI:29999"/>
        <dbReference type="ChEBI" id="CHEBI:30616"/>
        <dbReference type="ChEBI" id="CHEBI:83421"/>
        <dbReference type="ChEBI" id="CHEBI:456216"/>
        <dbReference type="EC" id="2.7.11.1"/>
    </reaction>
</comment>
<keyword evidence="6 14" id="KW-0418">Kinase</keyword>
<feature type="domain" description="Protein kinase" evidence="12">
    <location>
        <begin position="1"/>
        <end position="260"/>
    </location>
</feature>
<dbReference type="PROSITE" id="PS51178">
    <property type="entry name" value="PASTA"/>
    <property type="match status" value="3"/>
</dbReference>
<feature type="domain" description="PASTA" evidence="13">
    <location>
        <begin position="538"/>
        <end position="604"/>
    </location>
</feature>
<dbReference type="SMART" id="SM00220">
    <property type="entry name" value="S_TKc"/>
    <property type="match status" value="1"/>
</dbReference>
<dbReference type="GO" id="GO:0005524">
    <property type="term" value="F:ATP binding"/>
    <property type="evidence" value="ECO:0007669"/>
    <property type="project" value="UniProtKB-KW"/>
</dbReference>
<evidence type="ECO:0000256" key="7">
    <source>
        <dbReference type="ARBA" id="ARBA00022840"/>
    </source>
</evidence>
<dbReference type="Pfam" id="PF00069">
    <property type="entry name" value="Pkinase"/>
    <property type="match status" value="1"/>
</dbReference>
<feature type="transmembrane region" description="Helical" evidence="11">
    <location>
        <begin position="375"/>
        <end position="398"/>
    </location>
</feature>
<evidence type="ECO:0000256" key="4">
    <source>
        <dbReference type="ARBA" id="ARBA00022737"/>
    </source>
</evidence>
<feature type="region of interest" description="Disordered" evidence="10">
    <location>
        <begin position="601"/>
        <end position="629"/>
    </location>
</feature>
<dbReference type="CDD" id="cd06577">
    <property type="entry name" value="PASTA_pknB"/>
    <property type="match status" value="3"/>
</dbReference>
<dbReference type="GO" id="GO:0004674">
    <property type="term" value="F:protein serine/threonine kinase activity"/>
    <property type="evidence" value="ECO:0007669"/>
    <property type="project" value="UniProtKB-KW"/>
</dbReference>
<dbReference type="SUPFAM" id="SSF54184">
    <property type="entry name" value="Penicillin-binding protein 2x (pbp-2x), c-terminal domain"/>
    <property type="match status" value="1"/>
</dbReference>
<proteinExistence type="predicted"/>
<evidence type="ECO:0000256" key="1">
    <source>
        <dbReference type="ARBA" id="ARBA00012513"/>
    </source>
</evidence>
<gene>
    <name evidence="14" type="ORF">SAMN04489745_0462</name>
</gene>
<evidence type="ECO:0000256" key="3">
    <source>
        <dbReference type="ARBA" id="ARBA00022679"/>
    </source>
</evidence>
<keyword evidence="4" id="KW-0677">Repeat</keyword>
<dbReference type="FunFam" id="3.30.200.20:FF:000035">
    <property type="entry name" value="Serine/threonine protein kinase Stk1"/>
    <property type="match status" value="1"/>
</dbReference>
<evidence type="ECO:0000256" key="10">
    <source>
        <dbReference type="SAM" id="MobiDB-lite"/>
    </source>
</evidence>
<dbReference type="InterPro" id="IPR005543">
    <property type="entry name" value="PASTA_dom"/>
</dbReference>
<dbReference type="InterPro" id="IPR011009">
    <property type="entry name" value="Kinase-like_dom_sf"/>
</dbReference>
<dbReference type="FunFam" id="1.10.510.10:FF:000021">
    <property type="entry name" value="Serine/threonine protein kinase"/>
    <property type="match status" value="1"/>
</dbReference>
<evidence type="ECO:0000256" key="8">
    <source>
        <dbReference type="ARBA" id="ARBA00047899"/>
    </source>
</evidence>
<keyword evidence="11" id="KW-0812">Transmembrane</keyword>
<feature type="domain" description="PASTA" evidence="13">
    <location>
        <begin position="470"/>
        <end position="537"/>
    </location>
</feature>
<dbReference type="GO" id="GO:0045717">
    <property type="term" value="P:negative regulation of fatty acid biosynthetic process"/>
    <property type="evidence" value="ECO:0007669"/>
    <property type="project" value="UniProtKB-ARBA"/>
</dbReference>
<accession>A0A1H4JZC3</accession>
<keyword evidence="2 14" id="KW-0723">Serine/threonine-protein kinase</keyword>
<dbReference type="STRING" id="156980.SAMN04489745_0462"/>
<dbReference type="Pfam" id="PF03793">
    <property type="entry name" value="PASTA"/>
    <property type="match status" value="3"/>
</dbReference>
<dbReference type="InterPro" id="IPR000719">
    <property type="entry name" value="Prot_kinase_dom"/>
</dbReference>
<evidence type="ECO:0000259" key="12">
    <source>
        <dbReference type="PROSITE" id="PS50011"/>
    </source>
</evidence>
<dbReference type="Gene3D" id="1.10.510.10">
    <property type="entry name" value="Transferase(Phosphotransferase) domain 1"/>
    <property type="match status" value="1"/>
</dbReference>